<evidence type="ECO:0000259" key="1">
    <source>
        <dbReference type="Pfam" id="PF17921"/>
    </source>
</evidence>
<dbReference type="EMBL" id="KZ451993">
    <property type="protein sequence ID" value="PKA53718.1"/>
    <property type="molecule type" value="Genomic_DNA"/>
</dbReference>
<feature type="domain" description="Integrase zinc-binding" evidence="1">
    <location>
        <begin position="53"/>
        <end position="105"/>
    </location>
</feature>
<reference evidence="2 3" key="1">
    <citation type="journal article" date="2017" name="Nature">
        <title>The Apostasia genome and the evolution of orchids.</title>
        <authorList>
            <person name="Zhang G.Q."/>
            <person name="Liu K.W."/>
            <person name="Li Z."/>
            <person name="Lohaus R."/>
            <person name="Hsiao Y.Y."/>
            <person name="Niu S.C."/>
            <person name="Wang J.Y."/>
            <person name="Lin Y.C."/>
            <person name="Xu Q."/>
            <person name="Chen L.J."/>
            <person name="Yoshida K."/>
            <person name="Fujiwara S."/>
            <person name="Wang Z.W."/>
            <person name="Zhang Y.Q."/>
            <person name="Mitsuda N."/>
            <person name="Wang M."/>
            <person name="Liu G.H."/>
            <person name="Pecoraro L."/>
            <person name="Huang H.X."/>
            <person name="Xiao X.J."/>
            <person name="Lin M."/>
            <person name="Wu X.Y."/>
            <person name="Wu W.L."/>
            <person name="Chen Y.Y."/>
            <person name="Chang S.B."/>
            <person name="Sakamoto S."/>
            <person name="Ohme-Takagi M."/>
            <person name="Yagi M."/>
            <person name="Zeng S.J."/>
            <person name="Shen C.Y."/>
            <person name="Yeh C.M."/>
            <person name="Luo Y.B."/>
            <person name="Tsai W.C."/>
            <person name="Van de Peer Y."/>
            <person name="Liu Z.J."/>
        </authorList>
    </citation>
    <scope>NUCLEOTIDE SEQUENCE [LARGE SCALE GENOMIC DNA]</scope>
    <source>
        <strain evidence="3">cv. Shenzhen</strain>
        <tissue evidence="2">Stem</tissue>
    </source>
</reference>
<dbReference type="InterPro" id="IPR041588">
    <property type="entry name" value="Integrase_H2C2"/>
</dbReference>
<gene>
    <name evidence="2" type="ORF">AXF42_Ash009214</name>
</gene>
<protein>
    <recommendedName>
        <fullName evidence="1">Integrase zinc-binding domain-containing protein</fullName>
    </recommendedName>
</protein>
<proteinExistence type="predicted"/>
<dbReference type="AlphaFoldDB" id="A0A2I0ADU3"/>
<evidence type="ECO:0000313" key="3">
    <source>
        <dbReference type="Proteomes" id="UP000236161"/>
    </source>
</evidence>
<dbReference type="Pfam" id="PF17921">
    <property type="entry name" value="Integrase_H2C2"/>
    <property type="match status" value="1"/>
</dbReference>
<evidence type="ECO:0000313" key="2">
    <source>
        <dbReference type="EMBL" id="PKA53718.1"/>
    </source>
</evidence>
<name>A0A2I0ADU3_9ASPA</name>
<accession>A0A2I0ADU3</accession>
<sequence length="148" mass="17409">MDRIFNYLKNGVQPHHRQEAEKLKLEYAKYVLIDGELYRRSYVRPLTKCLRPEEAQEVMEAIHKGECGTHARGRSLVMRILRQEFFWLNIRKDAQTFVEKCSQCKYYADMQRQPAGYLKPINSSWPFAVWGLDFISGCWSLLTTSLNG</sequence>
<organism evidence="2 3">
    <name type="scientific">Apostasia shenzhenica</name>
    <dbReference type="NCBI Taxonomy" id="1088818"/>
    <lineage>
        <taxon>Eukaryota</taxon>
        <taxon>Viridiplantae</taxon>
        <taxon>Streptophyta</taxon>
        <taxon>Embryophyta</taxon>
        <taxon>Tracheophyta</taxon>
        <taxon>Spermatophyta</taxon>
        <taxon>Magnoliopsida</taxon>
        <taxon>Liliopsida</taxon>
        <taxon>Asparagales</taxon>
        <taxon>Orchidaceae</taxon>
        <taxon>Apostasioideae</taxon>
        <taxon>Apostasia</taxon>
    </lineage>
</organism>
<dbReference type="PANTHER" id="PTHR48475:SF2">
    <property type="entry name" value="RIBONUCLEASE H"/>
    <property type="match status" value="1"/>
</dbReference>
<keyword evidence="3" id="KW-1185">Reference proteome</keyword>
<dbReference type="Proteomes" id="UP000236161">
    <property type="component" value="Unassembled WGS sequence"/>
</dbReference>
<dbReference type="PANTHER" id="PTHR48475">
    <property type="entry name" value="RIBONUCLEASE H"/>
    <property type="match status" value="1"/>
</dbReference>
<dbReference type="Gene3D" id="1.10.340.70">
    <property type="match status" value="1"/>
</dbReference>
<dbReference type="OrthoDB" id="689021at2759"/>